<comment type="caution">
    <text evidence="2">The sequence shown here is derived from an EMBL/GenBank/DDBJ whole genome shotgun (WGS) entry which is preliminary data.</text>
</comment>
<dbReference type="Proteomes" id="UP001156905">
    <property type="component" value="Unassembled WGS sequence"/>
</dbReference>
<reference evidence="3" key="1">
    <citation type="journal article" date="2019" name="Int. J. Syst. Evol. Microbiol.">
        <title>The Global Catalogue of Microorganisms (GCM) 10K type strain sequencing project: providing services to taxonomists for standard genome sequencing and annotation.</title>
        <authorList>
            <consortium name="The Broad Institute Genomics Platform"/>
            <consortium name="The Broad Institute Genome Sequencing Center for Infectious Disease"/>
            <person name="Wu L."/>
            <person name="Ma J."/>
        </authorList>
    </citation>
    <scope>NUCLEOTIDE SEQUENCE [LARGE SCALE GENOMIC DNA]</scope>
    <source>
        <strain evidence="3">NBRC 102520</strain>
    </source>
</reference>
<protein>
    <submittedName>
        <fullName evidence="2">Uncharacterized protein</fullName>
    </submittedName>
</protein>
<organism evidence="2 3">
    <name type="scientific">Bradyrhizobium iriomotense</name>
    <dbReference type="NCBI Taxonomy" id="441950"/>
    <lineage>
        <taxon>Bacteria</taxon>
        <taxon>Pseudomonadati</taxon>
        <taxon>Pseudomonadota</taxon>
        <taxon>Alphaproteobacteria</taxon>
        <taxon>Hyphomicrobiales</taxon>
        <taxon>Nitrobacteraceae</taxon>
        <taxon>Bradyrhizobium</taxon>
    </lineage>
</organism>
<gene>
    <name evidence="2" type="ORF">GCM10007857_25470</name>
</gene>
<name>A0ABQ6AZY1_9BRAD</name>
<keyword evidence="3" id="KW-1185">Reference proteome</keyword>
<evidence type="ECO:0000313" key="2">
    <source>
        <dbReference type="EMBL" id="GLR85836.1"/>
    </source>
</evidence>
<dbReference type="EMBL" id="BSOW01000007">
    <property type="protein sequence ID" value="GLR85836.1"/>
    <property type="molecule type" value="Genomic_DNA"/>
</dbReference>
<sequence length="101" mass="10808">MPVRERLAMRIKELQPKASNRQVAKVLGVGSRTVDRDTASNDAPAERNLNPINAPQTAAAPNDAKPISGPAAARLIERRETGAAERKERVRAFIASHACGG</sequence>
<feature type="region of interest" description="Disordered" evidence="1">
    <location>
        <begin position="28"/>
        <end position="72"/>
    </location>
</feature>
<accession>A0ABQ6AZY1</accession>
<proteinExistence type="predicted"/>
<evidence type="ECO:0000256" key="1">
    <source>
        <dbReference type="SAM" id="MobiDB-lite"/>
    </source>
</evidence>
<evidence type="ECO:0000313" key="3">
    <source>
        <dbReference type="Proteomes" id="UP001156905"/>
    </source>
</evidence>